<protein>
    <recommendedName>
        <fullName evidence="1">Guanylate cyclase domain-containing protein</fullName>
    </recommendedName>
</protein>
<dbReference type="InterPro" id="IPR001279">
    <property type="entry name" value="Metallo-B-lactamas"/>
</dbReference>
<comment type="caution">
    <text evidence="2">The sequence shown here is derived from an EMBL/GenBank/DDBJ whole genome shotgun (WGS) entry which is preliminary data.</text>
</comment>
<dbReference type="CDD" id="cd07302">
    <property type="entry name" value="CHD"/>
    <property type="match status" value="1"/>
</dbReference>
<dbReference type="SUPFAM" id="SSF56281">
    <property type="entry name" value="Metallo-hydrolase/oxidoreductase"/>
    <property type="match status" value="1"/>
</dbReference>
<dbReference type="InterPro" id="IPR045761">
    <property type="entry name" value="ODP_dom"/>
</dbReference>
<dbReference type="EMBL" id="QZKU01000108">
    <property type="protein sequence ID" value="RJP17922.1"/>
    <property type="molecule type" value="Genomic_DNA"/>
</dbReference>
<dbReference type="SMART" id="SM00044">
    <property type="entry name" value="CYCc"/>
    <property type="match status" value="1"/>
</dbReference>
<name>A0A3A4NEZ3_ABYX5</name>
<reference evidence="2 3" key="1">
    <citation type="journal article" date="2017" name="ISME J.">
        <title>Energy and carbon metabolisms in a deep terrestrial subsurface fluid microbial community.</title>
        <authorList>
            <person name="Momper L."/>
            <person name="Jungbluth S.P."/>
            <person name="Lee M.D."/>
            <person name="Amend J.P."/>
        </authorList>
    </citation>
    <scope>NUCLEOTIDE SEQUENCE [LARGE SCALE GENOMIC DNA]</scope>
    <source>
        <strain evidence="2">SURF_5</strain>
    </source>
</reference>
<dbReference type="PANTHER" id="PTHR43041">
    <property type="entry name" value="HYDROLASE, METALLO-BETA-LACTAMASE SUPERFAMILY"/>
    <property type="match status" value="1"/>
</dbReference>
<sequence length="541" mass="60696">MKKLDDSNAIEVADGLWWVGFADYEAGFSNNPYLLIDGDEAVLFDPGPGHPLFRDIILQKIEQVTSPEHIRYLVVHHQDPDLCGLIPLIENALHPDLVIMAHPRTALFVPYYGVRKGVLPLGDGDSLELKSGRKVVFFHAPYLHFAGNIMSYDTKTSSLFSGDVFAVFSREWSLYADRSYKELARDFIENYVAAREPVLYAYEKIKTFKIDRILPQHGGIIEKDIDVFLQLLQEVNPGRLIGELRNKPTTAQTRALFSSGKEWLEYWLKKELDAHSLDELMKVAIEEGPSTISLLIDSISKKAKELGVANPLTYSQVHRWDTIWSSQTAPILDSIRRRFLSRQYSLRSGTDPLVDVLKQDLQAFKTSVVVMFVDIRGFTQWSAERAPAEVVETLNRQHEIMARIINSSGGRVNKILGDGILAYFPEQKLQESLIAAEKLQSAVQKNHLLPIGIGCDSGEVIMGDIGQEARLDYTLIGSVVNFASRMCSSAGKGEIAFSQRLLSRVDAAIVEKILHSYSSKTIRAKVKPGDPEIEGVVLQRR</sequence>
<dbReference type="Proteomes" id="UP000265882">
    <property type="component" value="Unassembled WGS sequence"/>
</dbReference>
<evidence type="ECO:0000259" key="1">
    <source>
        <dbReference type="PROSITE" id="PS50125"/>
    </source>
</evidence>
<dbReference type="GO" id="GO:0035556">
    <property type="term" value="P:intracellular signal transduction"/>
    <property type="evidence" value="ECO:0007669"/>
    <property type="project" value="InterPro"/>
</dbReference>
<dbReference type="InterPro" id="IPR001054">
    <property type="entry name" value="A/G_cyclase"/>
</dbReference>
<dbReference type="Pfam" id="PF00211">
    <property type="entry name" value="Guanylate_cyc"/>
    <property type="match status" value="1"/>
</dbReference>
<organism evidence="2 3">
    <name type="scientific">Abyssobacteria bacterium (strain SURF_5)</name>
    <dbReference type="NCBI Taxonomy" id="2093360"/>
    <lineage>
        <taxon>Bacteria</taxon>
        <taxon>Pseudomonadati</taxon>
        <taxon>Candidatus Hydrogenedentota</taxon>
        <taxon>Candidatus Abyssobacteria</taxon>
    </lineage>
</organism>
<dbReference type="PROSITE" id="PS50125">
    <property type="entry name" value="GUANYLATE_CYCLASE_2"/>
    <property type="match status" value="1"/>
</dbReference>
<dbReference type="GO" id="GO:0009190">
    <property type="term" value="P:cyclic nucleotide biosynthetic process"/>
    <property type="evidence" value="ECO:0007669"/>
    <property type="project" value="InterPro"/>
</dbReference>
<evidence type="ECO:0000313" key="2">
    <source>
        <dbReference type="EMBL" id="RJP17922.1"/>
    </source>
</evidence>
<accession>A0A3A4NEZ3</accession>
<proteinExistence type="predicted"/>
<dbReference type="SMART" id="SM00849">
    <property type="entry name" value="Lactamase_B"/>
    <property type="match status" value="1"/>
</dbReference>
<dbReference type="Gene3D" id="3.30.70.1230">
    <property type="entry name" value="Nucleotide cyclase"/>
    <property type="match status" value="1"/>
</dbReference>
<dbReference type="GO" id="GO:0004016">
    <property type="term" value="F:adenylate cyclase activity"/>
    <property type="evidence" value="ECO:0007669"/>
    <property type="project" value="UniProtKB-ARBA"/>
</dbReference>
<dbReference type="PANTHER" id="PTHR43041:SF1">
    <property type="entry name" value="METALLO-BETA-LACTAMASE DOMAIN-CONTAINING PROTEIN"/>
    <property type="match status" value="1"/>
</dbReference>
<evidence type="ECO:0000313" key="3">
    <source>
        <dbReference type="Proteomes" id="UP000265882"/>
    </source>
</evidence>
<feature type="domain" description="Guanylate cyclase" evidence="1">
    <location>
        <begin position="369"/>
        <end position="487"/>
    </location>
</feature>
<dbReference type="InterPro" id="IPR029787">
    <property type="entry name" value="Nucleotide_cyclase"/>
</dbReference>
<dbReference type="SUPFAM" id="SSF55073">
    <property type="entry name" value="Nucleotide cyclase"/>
    <property type="match status" value="1"/>
</dbReference>
<dbReference type="CDD" id="cd07709">
    <property type="entry name" value="flavodiiron_proteins_MBL-fold"/>
    <property type="match status" value="1"/>
</dbReference>
<dbReference type="Pfam" id="PF19583">
    <property type="entry name" value="ODP"/>
    <property type="match status" value="1"/>
</dbReference>
<dbReference type="AlphaFoldDB" id="A0A3A4NEZ3"/>
<dbReference type="Gene3D" id="3.60.15.10">
    <property type="entry name" value="Ribonuclease Z/Hydroxyacylglutathione hydrolase-like"/>
    <property type="match status" value="1"/>
</dbReference>
<dbReference type="InterPro" id="IPR036866">
    <property type="entry name" value="RibonucZ/Hydroxyglut_hydro"/>
</dbReference>
<gene>
    <name evidence="2" type="ORF">C4520_15440</name>
</gene>